<dbReference type="OrthoDB" id="5598123at2759"/>
<dbReference type="Proteomes" id="UP000557566">
    <property type="component" value="Unassembled WGS sequence"/>
</dbReference>
<comment type="caution">
    <text evidence="2">The sequence shown here is derived from an EMBL/GenBank/DDBJ whole genome shotgun (WGS) entry which is preliminary data.</text>
</comment>
<name>A0A8H4PXC0_9HYPO</name>
<accession>A0A8H4PXC0</accession>
<feature type="region of interest" description="Disordered" evidence="1">
    <location>
        <begin position="1"/>
        <end position="28"/>
    </location>
</feature>
<gene>
    <name evidence="2" type="ORF">G6O67_001341</name>
</gene>
<evidence type="ECO:0000313" key="2">
    <source>
        <dbReference type="EMBL" id="KAF4512167.1"/>
    </source>
</evidence>
<sequence>MKGNREPKTVTPSLTVATQMDQSRKRRPRPSDIAFTILGWHFCRPSPSSLATDLQQNPVSLVPAQMLKMQRELVDHEKVRTLMNVGEDTPLGDGNVAKQLVQLLIVPDGELEVSGDDAGLLVVAGSVASQFEDFSGKILQHSRQVDRGTGTDTLSVVTLAQETMDTTDRERETGLR</sequence>
<evidence type="ECO:0000313" key="3">
    <source>
        <dbReference type="Proteomes" id="UP000557566"/>
    </source>
</evidence>
<evidence type="ECO:0000256" key="1">
    <source>
        <dbReference type="SAM" id="MobiDB-lite"/>
    </source>
</evidence>
<proteinExistence type="predicted"/>
<dbReference type="EMBL" id="JAAVMX010000002">
    <property type="protein sequence ID" value="KAF4512167.1"/>
    <property type="molecule type" value="Genomic_DNA"/>
</dbReference>
<protein>
    <submittedName>
        <fullName evidence="2">Uncharacterized protein</fullName>
    </submittedName>
</protein>
<reference evidence="2 3" key="1">
    <citation type="journal article" date="2020" name="Genome Biol. Evol.">
        <title>A new high-quality draft genome assembly of the Chinese cordyceps Ophiocordyceps sinensis.</title>
        <authorList>
            <person name="Shu R."/>
            <person name="Zhang J."/>
            <person name="Meng Q."/>
            <person name="Zhang H."/>
            <person name="Zhou G."/>
            <person name="Li M."/>
            <person name="Wu P."/>
            <person name="Zhao Y."/>
            <person name="Chen C."/>
            <person name="Qin Q."/>
        </authorList>
    </citation>
    <scope>NUCLEOTIDE SEQUENCE [LARGE SCALE GENOMIC DNA]</scope>
    <source>
        <strain evidence="2 3">IOZ07</strain>
    </source>
</reference>
<organism evidence="2 3">
    <name type="scientific">Ophiocordyceps sinensis</name>
    <dbReference type="NCBI Taxonomy" id="72228"/>
    <lineage>
        <taxon>Eukaryota</taxon>
        <taxon>Fungi</taxon>
        <taxon>Dikarya</taxon>
        <taxon>Ascomycota</taxon>
        <taxon>Pezizomycotina</taxon>
        <taxon>Sordariomycetes</taxon>
        <taxon>Hypocreomycetidae</taxon>
        <taxon>Hypocreales</taxon>
        <taxon>Ophiocordycipitaceae</taxon>
        <taxon>Ophiocordyceps</taxon>
    </lineage>
</organism>
<keyword evidence="3" id="KW-1185">Reference proteome</keyword>
<feature type="compositionally biased region" description="Polar residues" evidence="1">
    <location>
        <begin position="10"/>
        <end position="21"/>
    </location>
</feature>
<dbReference type="AlphaFoldDB" id="A0A8H4PXC0"/>